<protein>
    <submittedName>
        <fullName evidence="3">Integrase catalytic subunit</fullName>
    </submittedName>
</protein>
<dbReference type="Proteomes" id="UP000007374">
    <property type="component" value="Unassembled WGS sequence"/>
</dbReference>
<comment type="caution">
    <text evidence="3">The sequence shown here is derived from an EMBL/GenBank/DDBJ whole genome shotgun (WGS) entry which is preliminary data.</text>
</comment>
<dbReference type="Pfam" id="PF09299">
    <property type="entry name" value="Mu-transpos_C"/>
    <property type="match status" value="1"/>
</dbReference>
<dbReference type="AlphaFoldDB" id="K2PMU5"/>
<dbReference type="SUPFAM" id="SSF53098">
    <property type="entry name" value="Ribonuclease H-like"/>
    <property type="match status" value="1"/>
</dbReference>
<dbReference type="GO" id="GO:0015074">
    <property type="term" value="P:DNA integration"/>
    <property type="evidence" value="ECO:0007669"/>
    <property type="project" value="InterPro"/>
</dbReference>
<feature type="domain" description="Integrase catalytic" evidence="2">
    <location>
        <begin position="282"/>
        <end position="498"/>
    </location>
</feature>
<reference evidence="3 4" key="1">
    <citation type="journal article" date="2012" name="J. Bacteriol.">
        <title>Genome Sequence of Nitratireductor indicus Type Strain C115.</title>
        <authorList>
            <person name="Lai Q."/>
            <person name="Li G."/>
            <person name="Yu Z."/>
            <person name="Shao Z."/>
        </authorList>
    </citation>
    <scope>NUCLEOTIDE SEQUENCE [LARGE SCALE GENOMIC DNA]</scope>
    <source>
        <strain evidence="3 4">C115</strain>
    </source>
</reference>
<dbReference type="eggNOG" id="COG2801">
    <property type="taxonomic scope" value="Bacteria"/>
</dbReference>
<feature type="compositionally biased region" description="Basic and acidic residues" evidence="1">
    <location>
        <begin position="686"/>
        <end position="706"/>
    </location>
</feature>
<accession>K2PMU5</accession>
<dbReference type="InterPro" id="IPR012337">
    <property type="entry name" value="RNaseH-like_sf"/>
</dbReference>
<dbReference type="Gene3D" id="3.30.420.10">
    <property type="entry name" value="Ribonuclease H-like superfamily/Ribonuclease H"/>
    <property type="match status" value="1"/>
</dbReference>
<evidence type="ECO:0000259" key="2">
    <source>
        <dbReference type="PROSITE" id="PS50994"/>
    </source>
</evidence>
<keyword evidence="4" id="KW-1185">Reference proteome</keyword>
<sequence length="706" mass="79246">MTSRFRLSETDCITINGADHLLQSQDDKGVVLWRIDDSAVRLSFTHEQLVGLLASPDIRFKRDHFSCGRAALRLRCDHQYLNTLPADTREDLLWKAAYCNAFLDAETRGTVCRTIDSIRSAMPRLSALVDSRETEWQVLDRKNLAGVTVRRRLPPSAWTLRNWTRRFEACGLSPLAFLRKRRSVLTYTRKFAAEADALLAECIAGYLSRNKPTVQEIVRDTHSRFKEENRRRIGVGLPSFQIPSGRTIHRRIRKFDPFHVVAHREGIDAAKRKFSFYENGIPASYPLERIEMDEWQVDVASLFGNSGALDALESSDRARFEIGRRWIYVAIDCATRCIVAFRLVANPSAEGAVRALELIALDKTAIAQAAGCESPWDFWGGIGSLVTDQGSAFASVEFRTAVTDLGATYEAPPAGVPKLRSTIERIFGTFGQQLAPMLTGRTFSNPSERGDYPSEQWAALTDDELAEIFINFIVDIYHNSPHAGLKGETPANAWKRLKAEQGATPPPDSNTRRVVFGIPLTRKLGRHGVLVHGISYNSPELQRALLTGQAREIQIRVDPHDLTHISVCLHAHWHPAEAVSKAVWGLSLSEWRETVRDLRTKHRDDAVLTEDMVQRARNRIRAIDQGARELRRVQPPTLTAADLERCERELFLGLRIKPGADPSDEELPQVDGLLGDAIGDQPASPPHDESQTPKPRDAKPWKLSDD</sequence>
<dbReference type="PROSITE" id="PS50994">
    <property type="entry name" value="INTEGRASE"/>
    <property type="match status" value="1"/>
</dbReference>
<dbReference type="EMBL" id="AMSI01000006">
    <property type="protein sequence ID" value="EKF42407.1"/>
    <property type="molecule type" value="Genomic_DNA"/>
</dbReference>
<evidence type="ECO:0000256" key="1">
    <source>
        <dbReference type="SAM" id="MobiDB-lite"/>
    </source>
</evidence>
<dbReference type="RefSeq" id="WP_009450358.1">
    <property type="nucleotide sequence ID" value="NZ_AMSI01000006.1"/>
</dbReference>
<dbReference type="InterPro" id="IPR036397">
    <property type="entry name" value="RNaseH_sf"/>
</dbReference>
<evidence type="ECO:0000313" key="4">
    <source>
        <dbReference type="Proteomes" id="UP000007374"/>
    </source>
</evidence>
<proteinExistence type="predicted"/>
<gene>
    <name evidence="3" type="ORF">NA8A_10108</name>
</gene>
<dbReference type="PATRIC" id="fig|1231190.3.peg.2115"/>
<evidence type="ECO:0000313" key="3">
    <source>
        <dbReference type="EMBL" id="EKF42407.1"/>
    </source>
</evidence>
<name>K2PMU5_9HYPH</name>
<dbReference type="InterPro" id="IPR001584">
    <property type="entry name" value="Integrase_cat-core"/>
</dbReference>
<organism evidence="3 4">
    <name type="scientific">Nitratireductor indicus C115</name>
    <dbReference type="NCBI Taxonomy" id="1231190"/>
    <lineage>
        <taxon>Bacteria</taxon>
        <taxon>Pseudomonadati</taxon>
        <taxon>Pseudomonadota</taxon>
        <taxon>Alphaproteobacteria</taxon>
        <taxon>Hyphomicrobiales</taxon>
        <taxon>Phyllobacteriaceae</taxon>
        <taxon>Nitratireductor</taxon>
    </lineage>
</organism>
<feature type="region of interest" description="Disordered" evidence="1">
    <location>
        <begin position="657"/>
        <end position="706"/>
    </location>
</feature>
<dbReference type="InterPro" id="IPR015378">
    <property type="entry name" value="Transposase-like_Mu_C"/>
</dbReference>
<dbReference type="GO" id="GO:0003676">
    <property type="term" value="F:nucleic acid binding"/>
    <property type="evidence" value="ECO:0007669"/>
    <property type="project" value="InterPro"/>
</dbReference>
<dbReference type="OrthoDB" id="5287589at2"/>
<dbReference type="STRING" id="721133.SAMN05216176_10653"/>